<proteinExistence type="predicted"/>
<feature type="non-terminal residue" evidence="3">
    <location>
        <position position="234"/>
    </location>
</feature>
<feature type="compositionally biased region" description="Low complexity" evidence="1">
    <location>
        <begin position="219"/>
        <end position="234"/>
    </location>
</feature>
<evidence type="ECO:0000259" key="2">
    <source>
        <dbReference type="PROSITE" id="PS50053"/>
    </source>
</evidence>
<sequence length="234" mass="24653">MVALRAHWLPGVRNYTGQARWNGKCAVASTERGENLRAEIRGSRAAVVDTVPWPETGEPHAQLPDEDRQRSEAAGQWAIAFPMFKIRASWAERAHAVAQAPAPEVRAAGASLVDRLAGLQLKLKTAAGAEYKVNADGGECIGDVKARLEKTHGIPAGSQRIILLGRELPDAQELLAAGIRDGQSLQLALREGAAAPHGPARPRGSGVAPPPPPGPPPNVRASAENASRAAAVRE</sequence>
<feature type="region of interest" description="Disordered" evidence="1">
    <location>
        <begin position="190"/>
        <end position="234"/>
    </location>
</feature>
<dbReference type="InterPro" id="IPR000626">
    <property type="entry name" value="Ubiquitin-like_dom"/>
</dbReference>
<protein>
    <recommendedName>
        <fullName evidence="2">Ubiquitin-like domain-containing protein</fullName>
    </recommendedName>
</protein>
<dbReference type="InterPro" id="IPR029071">
    <property type="entry name" value="Ubiquitin-like_domsf"/>
</dbReference>
<dbReference type="Gene3D" id="3.10.20.90">
    <property type="entry name" value="Phosphatidylinositol 3-kinase Catalytic Subunit, Chain A, domain 1"/>
    <property type="match status" value="1"/>
</dbReference>
<dbReference type="InterPro" id="IPR019954">
    <property type="entry name" value="Ubiquitin_CS"/>
</dbReference>
<dbReference type="Pfam" id="PF00240">
    <property type="entry name" value="ubiquitin"/>
    <property type="match status" value="1"/>
</dbReference>
<feature type="compositionally biased region" description="Low complexity" evidence="1">
    <location>
        <begin position="190"/>
        <end position="207"/>
    </location>
</feature>
<evidence type="ECO:0000256" key="1">
    <source>
        <dbReference type="SAM" id="MobiDB-lite"/>
    </source>
</evidence>
<reference evidence="3" key="1">
    <citation type="submission" date="2023-10" db="EMBL/GenBank/DDBJ databases">
        <authorList>
            <person name="Chen Y."/>
            <person name="Shah S."/>
            <person name="Dougan E. K."/>
            <person name="Thang M."/>
            <person name="Chan C."/>
        </authorList>
    </citation>
    <scope>NUCLEOTIDE SEQUENCE [LARGE SCALE GENOMIC DNA]</scope>
</reference>
<gene>
    <name evidence="3" type="ORF">PCOR1329_LOCUS67105</name>
</gene>
<keyword evidence="4" id="KW-1185">Reference proteome</keyword>
<feature type="compositionally biased region" description="Pro residues" evidence="1">
    <location>
        <begin position="208"/>
        <end position="218"/>
    </location>
</feature>
<dbReference type="PROSITE" id="PS00299">
    <property type="entry name" value="UBIQUITIN_1"/>
    <property type="match status" value="1"/>
</dbReference>
<feature type="domain" description="Ubiquitin-like" evidence="2">
    <location>
        <begin position="119"/>
        <end position="194"/>
    </location>
</feature>
<comment type="caution">
    <text evidence="3">The sequence shown here is derived from an EMBL/GenBank/DDBJ whole genome shotgun (WGS) entry which is preliminary data.</text>
</comment>
<dbReference type="Proteomes" id="UP001189429">
    <property type="component" value="Unassembled WGS sequence"/>
</dbReference>
<dbReference type="SUPFAM" id="SSF54236">
    <property type="entry name" value="Ubiquitin-like"/>
    <property type="match status" value="1"/>
</dbReference>
<accession>A0ABN9WJ80</accession>
<evidence type="ECO:0000313" key="4">
    <source>
        <dbReference type="Proteomes" id="UP001189429"/>
    </source>
</evidence>
<evidence type="ECO:0000313" key="3">
    <source>
        <dbReference type="EMBL" id="CAK0885496.1"/>
    </source>
</evidence>
<organism evidence="3 4">
    <name type="scientific">Prorocentrum cordatum</name>
    <dbReference type="NCBI Taxonomy" id="2364126"/>
    <lineage>
        <taxon>Eukaryota</taxon>
        <taxon>Sar</taxon>
        <taxon>Alveolata</taxon>
        <taxon>Dinophyceae</taxon>
        <taxon>Prorocentrales</taxon>
        <taxon>Prorocentraceae</taxon>
        <taxon>Prorocentrum</taxon>
    </lineage>
</organism>
<dbReference type="PROSITE" id="PS50053">
    <property type="entry name" value="UBIQUITIN_2"/>
    <property type="match status" value="1"/>
</dbReference>
<dbReference type="EMBL" id="CAUYUJ010018680">
    <property type="protein sequence ID" value="CAK0885496.1"/>
    <property type="molecule type" value="Genomic_DNA"/>
</dbReference>
<name>A0ABN9WJ80_9DINO</name>
<dbReference type="SMART" id="SM00213">
    <property type="entry name" value="UBQ"/>
    <property type="match status" value="1"/>
</dbReference>
<dbReference type="CDD" id="cd17039">
    <property type="entry name" value="Ubl_ubiquitin_like"/>
    <property type="match status" value="1"/>
</dbReference>